<evidence type="ECO:0000313" key="3">
    <source>
        <dbReference type="Proteomes" id="UP000076798"/>
    </source>
</evidence>
<gene>
    <name evidence="2" type="ORF">SISSUDRAFT_1068104</name>
</gene>
<sequence length="109" mass="11632">MSNFDIHLHIQQTYELIERLRRPDRTLPPDSEYMEEYLSQLIRSSMATPTATVAPVNGGMASATAPAATAPSATVPSAAPAQPPSLPAPLPYHSPVLPSHVPPPSTPRV</sequence>
<feature type="compositionally biased region" description="Pro residues" evidence="1">
    <location>
        <begin position="100"/>
        <end position="109"/>
    </location>
</feature>
<dbReference type="EMBL" id="KV428868">
    <property type="protein sequence ID" value="KZT31097.1"/>
    <property type="molecule type" value="Genomic_DNA"/>
</dbReference>
<reference evidence="2 3" key="1">
    <citation type="journal article" date="2016" name="Mol. Biol. Evol.">
        <title>Comparative Genomics of Early-Diverging Mushroom-Forming Fungi Provides Insights into the Origins of Lignocellulose Decay Capabilities.</title>
        <authorList>
            <person name="Nagy L.G."/>
            <person name="Riley R."/>
            <person name="Tritt A."/>
            <person name="Adam C."/>
            <person name="Daum C."/>
            <person name="Floudas D."/>
            <person name="Sun H."/>
            <person name="Yadav J.S."/>
            <person name="Pangilinan J."/>
            <person name="Larsson K.H."/>
            <person name="Matsuura K."/>
            <person name="Barry K."/>
            <person name="Labutti K."/>
            <person name="Kuo R."/>
            <person name="Ohm R.A."/>
            <person name="Bhattacharya S.S."/>
            <person name="Shirouzu T."/>
            <person name="Yoshinaga Y."/>
            <person name="Martin F.M."/>
            <person name="Grigoriev I.V."/>
            <person name="Hibbett D.S."/>
        </authorList>
    </citation>
    <scope>NUCLEOTIDE SEQUENCE [LARGE SCALE GENOMIC DNA]</scope>
    <source>
        <strain evidence="2 3">HHB10207 ss-3</strain>
    </source>
</reference>
<evidence type="ECO:0000256" key="1">
    <source>
        <dbReference type="SAM" id="MobiDB-lite"/>
    </source>
</evidence>
<protein>
    <submittedName>
        <fullName evidence="2">Uncharacterized protein</fullName>
    </submittedName>
</protein>
<feature type="compositionally biased region" description="Low complexity" evidence="1">
    <location>
        <begin position="61"/>
        <end position="80"/>
    </location>
</feature>
<evidence type="ECO:0000313" key="2">
    <source>
        <dbReference type="EMBL" id="KZT31097.1"/>
    </source>
</evidence>
<name>A0A165WFL9_9AGAM</name>
<feature type="compositionally biased region" description="Pro residues" evidence="1">
    <location>
        <begin position="81"/>
        <end position="92"/>
    </location>
</feature>
<accession>A0A165WFL9</accession>
<keyword evidence="3" id="KW-1185">Reference proteome</keyword>
<dbReference type="Proteomes" id="UP000076798">
    <property type="component" value="Unassembled WGS sequence"/>
</dbReference>
<dbReference type="AlphaFoldDB" id="A0A165WFL9"/>
<organism evidence="2 3">
    <name type="scientific">Sistotremastrum suecicum HHB10207 ss-3</name>
    <dbReference type="NCBI Taxonomy" id="1314776"/>
    <lineage>
        <taxon>Eukaryota</taxon>
        <taxon>Fungi</taxon>
        <taxon>Dikarya</taxon>
        <taxon>Basidiomycota</taxon>
        <taxon>Agaricomycotina</taxon>
        <taxon>Agaricomycetes</taxon>
        <taxon>Sistotremastrales</taxon>
        <taxon>Sistotremastraceae</taxon>
        <taxon>Sistotremastrum</taxon>
    </lineage>
</organism>
<proteinExistence type="predicted"/>
<feature type="region of interest" description="Disordered" evidence="1">
    <location>
        <begin position="61"/>
        <end position="109"/>
    </location>
</feature>